<organism evidence="1">
    <name type="scientific">Oikopleura dioica</name>
    <name type="common">Tunicate</name>
    <dbReference type="NCBI Taxonomy" id="34765"/>
    <lineage>
        <taxon>Eukaryota</taxon>
        <taxon>Metazoa</taxon>
        <taxon>Chordata</taxon>
        <taxon>Tunicata</taxon>
        <taxon>Appendicularia</taxon>
        <taxon>Copelata</taxon>
        <taxon>Oikopleuridae</taxon>
        <taxon>Oikopleura</taxon>
    </lineage>
</organism>
<sequence length="75" mass="8504">LACAPTEDKAGVTLECLPKALKIFTKMGRNMDMLVRNNNQRVELRKLRNECRTALGKIQTAYGDKLEELNLGKRL</sequence>
<protein>
    <submittedName>
        <fullName evidence="1">Uncharacterized protein</fullName>
    </submittedName>
</protein>
<dbReference type="AlphaFoldDB" id="E4Z0F7"/>
<feature type="non-terminal residue" evidence="1">
    <location>
        <position position="1"/>
    </location>
</feature>
<gene>
    <name evidence="1" type="ORF">GSOID_T00023243001</name>
</gene>
<dbReference type="EMBL" id="FN656309">
    <property type="protein sequence ID" value="CBY41185.1"/>
    <property type="molecule type" value="Genomic_DNA"/>
</dbReference>
<accession>E4Z0F7</accession>
<proteinExistence type="predicted"/>
<dbReference type="Proteomes" id="UP000011014">
    <property type="component" value="Unassembled WGS sequence"/>
</dbReference>
<evidence type="ECO:0000313" key="1">
    <source>
        <dbReference type="EMBL" id="CBY41185.1"/>
    </source>
</evidence>
<reference evidence="1" key="1">
    <citation type="journal article" date="2010" name="Science">
        <title>Plasticity of animal genome architecture unmasked by rapid evolution of a pelagic tunicate.</title>
        <authorList>
            <person name="Denoeud F."/>
            <person name="Henriet S."/>
            <person name="Mungpakdee S."/>
            <person name="Aury J.M."/>
            <person name="Da Silva C."/>
            <person name="Brinkmann H."/>
            <person name="Mikhaleva J."/>
            <person name="Olsen L.C."/>
            <person name="Jubin C."/>
            <person name="Canestro C."/>
            <person name="Bouquet J.M."/>
            <person name="Danks G."/>
            <person name="Poulain J."/>
            <person name="Campsteijn C."/>
            <person name="Adamski M."/>
            <person name="Cross I."/>
            <person name="Yadetie F."/>
            <person name="Muffato M."/>
            <person name="Louis A."/>
            <person name="Butcher S."/>
            <person name="Tsagkogeorga G."/>
            <person name="Konrad A."/>
            <person name="Singh S."/>
            <person name="Jensen M.F."/>
            <person name="Cong E.H."/>
            <person name="Eikeseth-Otteraa H."/>
            <person name="Noel B."/>
            <person name="Anthouard V."/>
            <person name="Porcel B.M."/>
            <person name="Kachouri-Lafond R."/>
            <person name="Nishino A."/>
            <person name="Ugolini M."/>
            <person name="Chourrout P."/>
            <person name="Nishida H."/>
            <person name="Aasland R."/>
            <person name="Huzurbazar S."/>
            <person name="Westhof E."/>
            <person name="Delsuc F."/>
            <person name="Lehrach H."/>
            <person name="Reinhardt R."/>
            <person name="Weissenbach J."/>
            <person name="Roy S.W."/>
            <person name="Artiguenave F."/>
            <person name="Postlethwait J.H."/>
            <person name="Manak J.R."/>
            <person name="Thompson E.M."/>
            <person name="Jaillon O."/>
            <person name="Du Pasquier L."/>
            <person name="Boudinot P."/>
            <person name="Liberles D.A."/>
            <person name="Volff J.N."/>
            <person name="Philippe H."/>
            <person name="Lenhard B."/>
            <person name="Roest Crollius H."/>
            <person name="Wincker P."/>
            <person name="Chourrout D."/>
        </authorList>
    </citation>
    <scope>NUCLEOTIDE SEQUENCE [LARGE SCALE GENOMIC DNA]</scope>
</reference>
<name>E4Z0F7_OIKDI</name>